<keyword evidence="3" id="KW-1185">Reference proteome</keyword>
<feature type="domain" description="PucR C-terminal helix-turn-helix" evidence="1">
    <location>
        <begin position="436"/>
        <end position="483"/>
    </location>
</feature>
<dbReference type="Gene3D" id="1.10.10.2840">
    <property type="entry name" value="PucR C-terminal helix-turn-helix domain"/>
    <property type="match status" value="1"/>
</dbReference>
<sequence>MKLNADILYQSLSEYFEVICCGKEIYSLTLEPPVFFREGMEYRTGMICVGRAGELPEPQKVSGCLLICVGGRMPASWNPRGCRLFSIPEEADLLLVFNVLQDTFAKYESWRDKLRRILDKTADIGEMIRITAPLLNDSISFCNKHLEIVAQADPDGGNSQLIGAALSADRVRSFSDSHARNVAMREPFIYHSGENDIYCINIYKQGSYQGLLTLSNAHSPHTRGQLELFKFFFQYASAAVGKQAESGKSSLVTLKTVFRDLLSCMPVSDSRLLKALSMVPRERSSWVCLAAKPSGIMESLPIEYLCEQVETSFPGSLALHAEPYVAMLIPMESAGVLMGGLPESLEQTAEKLFCHAGVSGRFTNMRKARFYFRQAVAALETADNMERKEVLYLFTDYALYYGLNNSVGEFPLEYMMPEGLLHLRNEEGQGEYDGWKTLKVYLDNEMNGTQTARDLFIHRTTLQNRLRRIEQLVDLATAEKRMYIRYCMYLQEMYEEMQK</sequence>
<dbReference type="AlphaFoldDB" id="A0A7G9G7K2"/>
<dbReference type="Pfam" id="PF13556">
    <property type="entry name" value="HTH_30"/>
    <property type="match status" value="1"/>
</dbReference>
<organism evidence="2 3">
    <name type="scientific">Qiania dongpingensis</name>
    <dbReference type="NCBI Taxonomy" id="2763669"/>
    <lineage>
        <taxon>Bacteria</taxon>
        <taxon>Bacillati</taxon>
        <taxon>Bacillota</taxon>
        <taxon>Clostridia</taxon>
        <taxon>Lachnospirales</taxon>
        <taxon>Lachnospiraceae</taxon>
        <taxon>Qiania</taxon>
    </lineage>
</organism>
<dbReference type="PANTHER" id="PTHR33744">
    <property type="entry name" value="CARBOHYDRATE DIACID REGULATOR"/>
    <property type="match status" value="1"/>
</dbReference>
<evidence type="ECO:0000313" key="2">
    <source>
        <dbReference type="EMBL" id="QNM06784.1"/>
    </source>
</evidence>
<evidence type="ECO:0000313" key="3">
    <source>
        <dbReference type="Proteomes" id="UP000515823"/>
    </source>
</evidence>
<protein>
    <submittedName>
        <fullName evidence="2">Helix-turn-helix domain-containing protein</fullName>
    </submittedName>
</protein>
<dbReference type="Proteomes" id="UP000515823">
    <property type="component" value="Chromosome"/>
</dbReference>
<dbReference type="RefSeq" id="WP_249304477.1">
    <property type="nucleotide sequence ID" value="NZ_CP060634.1"/>
</dbReference>
<accession>A0A7G9G7K2</accession>
<proteinExistence type="predicted"/>
<dbReference type="InterPro" id="IPR042070">
    <property type="entry name" value="PucR_C-HTH_sf"/>
</dbReference>
<gene>
    <name evidence="2" type="ORF">H9Q78_06630</name>
</gene>
<dbReference type="InterPro" id="IPR025736">
    <property type="entry name" value="PucR_C-HTH_dom"/>
</dbReference>
<dbReference type="EMBL" id="CP060634">
    <property type="protein sequence ID" value="QNM06784.1"/>
    <property type="molecule type" value="Genomic_DNA"/>
</dbReference>
<dbReference type="KEGG" id="qdo:H9Q78_06630"/>
<dbReference type="InterPro" id="IPR051448">
    <property type="entry name" value="CdaR-like_regulators"/>
</dbReference>
<name>A0A7G9G7K2_9FIRM</name>
<reference evidence="2 3" key="1">
    <citation type="submission" date="2020-08" db="EMBL/GenBank/DDBJ databases">
        <authorList>
            <person name="Liu C."/>
            <person name="Sun Q."/>
        </authorList>
    </citation>
    <scope>NUCLEOTIDE SEQUENCE [LARGE SCALE GENOMIC DNA]</scope>
    <source>
        <strain evidence="2 3">NSJ-38</strain>
    </source>
</reference>
<evidence type="ECO:0000259" key="1">
    <source>
        <dbReference type="Pfam" id="PF13556"/>
    </source>
</evidence>